<evidence type="ECO:0000313" key="3">
    <source>
        <dbReference type="Proteomes" id="UP000075714"/>
    </source>
</evidence>
<proteinExistence type="predicted"/>
<sequence length="81" mass="8181">MTRGSGALAVAESATAELPAAAEESATAELPAAAEESATAELPAAAEELAAVEVLAVKAADKARRRSSCGTYGLSTRRSRY</sequence>
<gene>
    <name evidence="2" type="ORF">GPECTOR_1g144</name>
</gene>
<accession>A0A150H2V0</accession>
<reference evidence="3" key="1">
    <citation type="journal article" date="2016" name="Nat. Commun.">
        <title>The Gonium pectorale genome demonstrates co-option of cell cycle regulation during the evolution of multicellularity.</title>
        <authorList>
            <person name="Hanschen E.R."/>
            <person name="Marriage T.N."/>
            <person name="Ferris P.J."/>
            <person name="Hamaji T."/>
            <person name="Toyoda A."/>
            <person name="Fujiyama A."/>
            <person name="Neme R."/>
            <person name="Noguchi H."/>
            <person name="Minakuchi Y."/>
            <person name="Suzuki M."/>
            <person name="Kawai-Toyooka H."/>
            <person name="Smith D.R."/>
            <person name="Sparks H."/>
            <person name="Anderson J."/>
            <person name="Bakaric R."/>
            <person name="Luria V."/>
            <person name="Karger A."/>
            <person name="Kirschner M.W."/>
            <person name="Durand P.M."/>
            <person name="Michod R.E."/>
            <person name="Nozaki H."/>
            <person name="Olson B.J."/>
        </authorList>
    </citation>
    <scope>NUCLEOTIDE SEQUENCE [LARGE SCALE GENOMIC DNA]</scope>
    <source>
        <strain evidence="3">NIES-2863</strain>
    </source>
</reference>
<name>A0A150H2V0_GONPE</name>
<dbReference type="EMBL" id="LSYV01000002">
    <property type="protein sequence ID" value="KXZ56168.1"/>
    <property type="molecule type" value="Genomic_DNA"/>
</dbReference>
<dbReference type="AlphaFoldDB" id="A0A150H2V0"/>
<feature type="region of interest" description="Disordered" evidence="1">
    <location>
        <begin position="16"/>
        <end position="38"/>
    </location>
</feature>
<protein>
    <submittedName>
        <fullName evidence="2">Uncharacterized protein</fullName>
    </submittedName>
</protein>
<evidence type="ECO:0000256" key="1">
    <source>
        <dbReference type="SAM" id="MobiDB-lite"/>
    </source>
</evidence>
<evidence type="ECO:0000313" key="2">
    <source>
        <dbReference type="EMBL" id="KXZ56168.1"/>
    </source>
</evidence>
<comment type="caution">
    <text evidence="2">The sequence shown here is derived from an EMBL/GenBank/DDBJ whole genome shotgun (WGS) entry which is preliminary data.</text>
</comment>
<organism evidence="2 3">
    <name type="scientific">Gonium pectorale</name>
    <name type="common">Green alga</name>
    <dbReference type="NCBI Taxonomy" id="33097"/>
    <lineage>
        <taxon>Eukaryota</taxon>
        <taxon>Viridiplantae</taxon>
        <taxon>Chlorophyta</taxon>
        <taxon>core chlorophytes</taxon>
        <taxon>Chlorophyceae</taxon>
        <taxon>CS clade</taxon>
        <taxon>Chlamydomonadales</taxon>
        <taxon>Volvocaceae</taxon>
        <taxon>Gonium</taxon>
    </lineage>
</organism>
<keyword evidence="3" id="KW-1185">Reference proteome</keyword>
<dbReference type="Proteomes" id="UP000075714">
    <property type="component" value="Unassembled WGS sequence"/>
</dbReference>